<keyword evidence="1" id="KW-0812">Transmembrane</keyword>
<accession>A0A2M8EPT8</accession>
<feature type="transmembrane region" description="Helical" evidence="1">
    <location>
        <begin position="41"/>
        <end position="61"/>
    </location>
</feature>
<keyword evidence="1" id="KW-0472">Membrane</keyword>
<dbReference type="EMBL" id="PFSI01000019">
    <property type="protein sequence ID" value="PJC24765.1"/>
    <property type="molecule type" value="Genomic_DNA"/>
</dbReference>
<name>A0A2M8EPT8_9BACT</name>
<evidence type="ECO:0000256" key="1">
    <source>
        <dbReference type="SAM" id="Phobius"/>
    </source>
</evidence>
<reference evidence="3" key="1">
    <citation type="submission" date="2017-09" db="EMBL/GenBank/DDBJ databases">
        <title>Depth-based differentiation of microbial function through sediment-hosted aquifers and enrichment of novel symbionts in the deep terrestrial subsurface.</title>
        <authorList>
            <person name="Probst A.J."/>
            <person name="Ladd B."/>
            <person name="Jarett J.K."/>
            <person name="Geller-Mcgrath D.E."/>
            <person name="Sieber C.M.K."/>
            <person name="Emerson J.B."/>
            <person name="Anantharaman K."/>
            <person name="Thomas B.C."/>
            <person name="Malmstrom R."/>
            <person name="Stieglmeier M."/>
            <person name="Klingl A."/>
            <person name="Woyke T."/>
            <person name="Ryan C.M."/>
            <person name="Banfield J.F."/>
        </authorList>
    </citation>
    <scope>NUCLEOTIDE SEQUENCE [LARGE SCALE GENOMIC DNA]</scope>
</reference>
<dbReference type="AlphaFoldDB" id="A0A2M8EPT8"/>
<keyword evidence="1" id="KW-1133">Transmembrane helix</keyword>
<evidence type="ECO:0000313" key="2">
    <source>
        <dbReference type="EMBL" id="PJC24765.1"/>
    </source>
</evidence>
<evidence type="ECO:0000313" key="3">
    <source>
        <dbReference type="Proteomes" id="UP000230251"/>
    </source>
</evidence>
<sequence>MKNIDNILQDGGVVVKEEIGTFVKSKLHAKVGKLVLTNKRFLFLADSPLMYMFGLIGYFLAKNVAKKPILDIFLSDISALEKTKYGLNNKAFKMIISRWQRIYIHNQ</sequence>
<comment type="caution">
    <text evidence="2">The sequence shown here is derived from an EMBL/GenBank/DDBJ whole genome shotgun (WGS) entry which is preliminary data.</text>
</comment>
<protein>
    <recommendedName>
        <fullName evidence="4">GRAM domain-containing protein</fullName>
    </recommendedName>
</protein>
<proteinExistence type="predicted"/>
<organism evidence="2 3">
    <name type="scientific">Candidatus Uhrbacteria bacterium CG_4_9_14_0_2_um_filter_41_50</name>
    <dbReference type="NCBI Taxonomy" id="1975031"/>
    <lineage>
        <taxon>Bacteria</taxon>
        <taxon>Candidatus Uhriibacteriota</taxon>
    </lineage>
</organism>
<gene>
    <name evidence="2" type="ORF">CO057_01175</name>
</gene>
<evidence type="ECO:0008006" key="4">
    <source>
        <dbReference type="Google" id="ProtNLM"/>
    </source>
</evidence>
<dbReference type="Proteomes" id="UP000230251">
    <property type="component" value="Unassembled WGS sequence"/>
</dbReference>